<feature type="region of interest" description="Disordered" evidence="3">
    <location>
        <begin position="1627"/>
        <end position="1660"/>
    </location>
</feature>
<dbReference type="Pfam" id="PF00787">
    <property type="entry name" value="PX"/>
    <property type="match status" value="1"/>
</dbReference>
<feature type="coiled-coil region" evidence="2">
    <location>
        <begin position="1304"/>
        <end position="1331"/>
    </location>
</feature>
<dbReference type="GO" id="GO:0035091">
    <property type="term" value="F:phosphatidylinositol binding"/>
    <property type="evidence" value="ECO:0007669"/>
    <property type="project" value="InterPro"/>
</dbReference>
<dbReference type="PROSITE" id="PS51207">
    <property type="entry name" value="PXA"/>
    <property type="match status" value="1"/>
</dbReference>
<evidence type="ECO:0008006" key="9">
    <source>
        <dbReference type="Google" id="ProtNLM"/>
    </source>
</evidence>
<dbReference type="HOGENOM" id="CLU_002131_1_0_1"/>
<feature type="compositionally biased region" description="Polar residues" evidence="3">
    <location>
        <begin position="1170"/>
        <end position="1201"/>
    </location>
</feature>
<feature type="compositionally biased region" description="Polar residues" evidence="3">
    <location>
        <begin position="1627"/>
        <end position="1647"/>
    </location>
</feature>
<feature type="region of interest" description="Disordered" evidence="3">
    <location>
        <begin position="443"/>
        <end position="495"/>
    </location>
</feature>
<evidence type="ECO:0000256" key="1">
    <source>
        <dbReference type="ARBA" id="ARBA00010883"/>
    </source>
</evidence>
<dbReference type="GeneID" id="18932829"/>
<feature type="region of interest" description="Disordered" evidence="3">
    <location>
        <begin position="1577"/>
        <end position="1597"/>
    </location>
</feature>
<dbReference type="KEGG" id="mlr:MELLADRAFT_76707"/>
<dbReference type="SMART" id="SM00313">
    <property type="entry name" value="PXA"/>
    <property type="match status" value="1"/>
</dbReference>
<dbReference type="Pfam" id="PF08628">
    <property type="entry name" value="Nexin_C"/>
    <property type="match status" value="1"/>
</dbReference>
<dbReference type="PANTHER" id="PTHR22775">
    <property type="entry name" value="SORTING NEXIN"/>
    <property type="match status" value="1"/>
</dbReference>
<dbReference type="SUPFAM" id="SSF64268">
    <property type="entry name" value="PX domain"/>
    <property type="match status" value="1"/>
</dbReference>
<keyword evidence="8" id="KW-1185">Reference proteome</keyword>
<evidence type="ECO:0000256" key="3">
    <source>
        <dbReference type="SAM" id="MobiDB-lite"/>
    </source>
</evidence>
<feature type="region of interest" description="Disordered" evidence="3">
    <location>
        <begin position="1157"/>
        <end position="1213"/>
    </location>
</feature>
<dbReference type="STRING" id="747676.F4R754"/>
<evidence type="ECO:0000313" key="8">
    <source>
        <dbReference type="Proteomes" id="UP000001072"/>
    </source>
</evidence>
<keyword evidence="2" id="KW-0175">Coiled coil</keyword>
<feature type="region of interest" description="Disordered" evidence="3">
    <location>
        <begin position="1087"/>
        <end position="1136"/>
    </location>
</feature>
<dbReference type="InParanoid" id="F4R754"/>
<reference evidence="8" key="1">
    <citation type="journal article" date="2011" name="Proc. Natl. Acad. Sci. U.S.A.">
        <title>Obligate biotrophy features unraveled by the genomic analysis of rust fungi.</title>
        <authorList>
            <person name="Duplessis S."/>
            <person name="Cuomo C.A."/>
            <person name="Lin Y.-C."/>
            <person name="Aerts A."/>
            <person name="Tisserant E."/>
            <person name="Veneault-Fourrey C."/>
            <person name="Joly D.L."/>
            <person name="Hacquard S."/>
            <person name="Amselem J."/>
            <person name="Cantarel B.L."/>
            <person name="Chiu R."/>
            <person name="Coutinho P.M."/>
            <person name="Feau N."/>
            <person name="Field M."/>
            <person name="Frey P."/>
            <person name="Gelhaye E."/>
            <person name="Goldberg J."/>
            <person name="Grabherr M.G."/>
            <person name="Kodira C.D."/>
            <person name="Kohler A."/>
            <person name="Kuees U."/>
            <person name="Lindquist E.A."/>
            <person name="Lucas S.M."/>
            <person name="Mago R."/>
            <person name="Mauceli E."/>
            <person name="Morin E."/>
            <person name="Murat C."/>
            <person name="Pangilinan J.L."/>
            <person name="Park R."/>
            <person name="Pearson M."/>
            <person name="Quesneville H."/>
            <person name="Rouhier N."/>
            <person name="Sakthikumar S."/>
            <person name="Salamov A.A."/>
            <person name="Schmutz J."/>
            <person name="Selles B."/>
            <person name="Shapiro H."/>
            <person name="Tanguay P."/>
            <person name="Tuskan G.A."/>
            <person name="Henrissat B."/>
            <person name="Van de Peer Y."/>
            <person name="Rouze P."/>
            <person name="Ellis J.G."/>
            <person name="Dodds P.N."/>
            <person name="Schein J.E."/>
            <person name="Zhong S."/>
            <person name="Hamelin R.C."/>
            <person name="Grigoriev I.V."/>
            <person name="Szabo L.J."/>
            <person name="Martin F."/>
        </authorList>
    </citation>
    <scope>NUCLEOTIDE SEQUENCE [LARGE SCALE GENOMIC DNA]</scope>
    <source>
        <strain evidence="8">98AG31 / pathotype 3-4-7</strain>
    </source>
</reference>
<feature type="compositionally biased region" description="Basic and acidic residues" evidence="3">
    <location>
        <begin position="1648"/>
        <end position="1658"/>
    </location>
</feature>
<gene>
    <name evidence="7" type="ORF">MELLADRAFT_76707</name>
</gene>
<dbReference type="PROSITE" id="PS50195">
    <property type="entry name" value="PX"/>
    <property type="match status" value="1"/>
</dbReference>
<keyword evidence="4" id="KW-0472">Membrane</keyword>
<feature type="domain" description="PXA" evidence="6">
    <location>
        <begin position="163"/>
        <end position="420"/>
    </location>
</feature>
<comment type="similarity">
    <text evidence="1">Belongs to the sorting nexin family.</text>
</comment>
<feature type="compositionally biased region" description="Polar residues" evidence="3">
    <location>
        <begin position="710"/>
        <end position="723"/>
    </location>
</feature>
<dbReference type="eggNOG" id="KOG2101">
    <property type="taxonomic scope" value="Eukaryota"/>
</dbReference>
<feature type="region of interest" description="Disordered" evidence="3">
    <location>
        <begin position="840"/>
        <end position="859"/>
    </location>
</feature>
<protein>
    <recommendedName>
        <fullName evidence="9">PXA domain-containing protein</fullName>
    </recommendedName>
</protein>
<feature type="compositionally biased region" description="Polar residues" evidence="3">
    <location>
        <begin position="844"/>
        <end position="854"/>
    </location>
</feature>
<feature type="compositionally biased region" description="Low complexity" evidence="3">
    <location>
        <begin position="1118"/>
        <end position="1129"/>
    </location>
</feature>
<name>F4R754_MELLP</name>
<proteinExistence type="inferred from homology"/>
<accession>F4R754</accession>
<dbReference type="EMBL" id="GL883092">
    <property type="protein sequence ID" value="EGG11575.1"/>
    <property type="molecule type" value="Genomic_DNA"/>
</dbReference>
<dbReference type="SUPFAM" id="SSF48097">
    <property type="entry name" value="Regulator of G-protein signaling, RGS"/>
    <property type="match status" value="1"/>
</dbReference>
<evidence type="ECO:0000256" key="4">
    <source>
        <dbReference type="SAM" id="Phobius"/>
    </source>
</evidence>
<dbReference type="InterPro" id="IPR013937">
    <property type="entry name" value="Sorting_nexin_C"/>
</dbReference>
<dbReference type="InterPro" id="IPR001683">
    <property type="entry name" value="PX_dom"/>
</dbReference>
<evidence type="ECO:0000259" key="6">
    <source>
        <dbReference type="PROSITE" id="PS51207"/>
    </source>
</evidence>
<dbReference type="InterPro" id="IPR044926">
    <property type="entry name" value="RGS_subdomain_2"/>
</dbReference>
<feature type="region of interest" description="Disordered" evidence="3">
    <location>
        <begin position="265"/>
        <end position="286"/>
    </location>
</feature>
<feature type="region of interest" description="Disordered" evidence="3">
    <location>
        <begin position="952"/>
        <end position="975"/>
    </location>
</feature>
<feature type="region of interest" description="Disordered" evidence="3">
    <location>
        <begin position="877"/>
        <end position="929"/>
    </location>
</feature>
<dbReference type="OrthoDB" id="120967at2759"/>
<feature type="compositionally biased region" description="Polar residues" evidence="3">
    <location>
        <begin position="1005"/>
        <end position="1024"/>
    </location>
</feature>
<dbReference type="RefSeq" id="XP_007405210.1">
    <property type="nucleotide sequence ID" value="XM_007405148.1"/>
</dbReference>
<dbReference type="PANTHER" id="PTHR22775:SF3">
    <property type="entry name" value="SORTING NEXIN-13"/>
    <property type="match status" value="1"/>
</dbReference>
<dbReference type="InterPro" id="IPR036871">
    <property type="entry name" value="PX_dom_sf"/>
</dbReference>
<evidence type="ECO:0000313" key="7">
    <source>
        <dbReference type="EMBL" id="EGG11575.1"/>
    </source>
</evidence>
<dbReference type="VEuPathDB" id="FungiDB:MELLADRAFT_76707"/>
<evidence type="ECO:0000256" key="2">
    <source>
        <dbReference type="SAM" id="Coils"/>
    </source>
</evidence>
<dbReference type="InterPro" id="IPR036305">
    <property type="entry name" value="RGS_sf"/>
</dbReference>
<dbReference type="Proteomes" id="UP000001072">
    <property type="component" value="Unassembled WGS sequence"/>
</dbReference>
<dbReference type="SMART" id="SM00312">
    <property type="entry name" value="PX"/>
    <property type="match status" value="1"/>
</dbReference>
<dbReference type="Gene3D" id="1.10.167.10">
    <property type="entry name" value="Regulator of G-protein Signalling 4, domain 2"/>
    <property type="match status" value="1"/>
</dbReference>
<keyword evidence="4" id="KW-1133">Transmembrane helix</keyword>
<dbReference type="Pfam" id="PF02194">
    <property type="entry name" value="PXA"/>
    <property type="match status" value="1"/>
</dbReference>
<feature type="region of interest" description="Disordered" evidence="3">
    <location>
        <begin position="697"/>
        <end position="731"/>
    </location>
</feature>
<dbReference type="Gene3D" id="3.30.1520.10">
    <property type="entry name" value="Phox-like domain"/>
    <property type="match status" value="1"/>
</dbReference>
<dbReference type="InterPro" id="IPR003114">
    <property type="entry name" value="Phox_assoc"/>
</dbReference>
<feature type="compositionally biased region" description="Polar residues" evidence="3">
    <location>
        <begin position="443"/>
        <end position="453"/>
    </location>
</feature>
<sequence>MTMSAEENEQRFAINHLDLSKNDLSVERVRGDNSLLSQMPSSYPNSSHASPDVPASQWVMSQPSTGTVMAAVLLFTVLIGYRNTLTIVSCIMIYLVGVIMAVLAFNLGLPHWILRHDTSRIPLHPALKTHYRMRFSTPAAYSAAQIKKTWETRSDWRHERLHSKLLETSTSVLDRLLMKIMRDFVWQWHNDLVPSPYGSQKPGSSHSSADTYSSPSFPLAVERVIRHCLKVLFIRLERPDLVDLVVHKVLPILTTHIEAFRQAESDLRGGGNSGRHTGHRPSSRRDSRGGIYGAFFSSGNDEIDLLLARLHAEVLRKRNAETERNPSTNGDCDGPRPIVRLHPAVDVPTPNSQASEQAHLRRLLDKILPILLPPAEAGSRAVKILVIELLTCSILGPIIEMLSDSDFWNRLVEDTAGNVIREQKMVEQLREVLDRQLALASMAPSSNTSSFHNDASKDEHETLPNSSSARPNNAPAEGSKDSTLTDQYPFKGVSAKPTDRISVKSSVKDFERISRSLHRCNTLFDVRRLKNDIETEIRRTEALLTGRINLEENSDVEINHNAPSTAVTGLNSSKIQSRDLVTYLERLQAVRETADHRIAALGGAGGPIHTNRSLSARSKTANAYTQQHPPPSQNSIPSQFGHKPSDILQAILRDRESPALSYFTEFMDRRRRVNLVQFWLAVDGLKDPLEEELVLEDTSSPGLQNAGRPHNSSHFSSSATQATDDQESTNRDWEALKDDLKAIAAINFGSVAAMSALGLREEDVLPLLRFLSVDPGSYSSETAPTIDKALPALANVKEAKNRLFNMQHKVFERMLCEDFPAFSASGDLYLRATASVILRPSRSKPASSNASISEDISHSLRQKARPALLPGMSMSPIKSRSPPIHQSDSPVYSDLGFDGPTSPQSAGHNAPKVRRPLVRSNSDEPKIRPTNPLTLLAQYQSFRTSDTDFGSSVIEHTSRTPPRVVQQSWKPSDRSRLTRGTVATVLPPQVTLQAAFDERLPSERLTGTTHYSRQSSNQYAERQSTPIVDAEAKPFLLSPSSSSSSRQNHITSSSSLDFLMFPSTSDRAPLFGEDLDRHHQDMTRLRCVSDQFTKIPKSGQPGPRPQSELRLRTRANKQEGSSGENSSSQFPQATEPSMNLAASIALQEALSSIISTADDETSADEPVLRISSSPSGTSPRINPSHSDTLASQLPTTSQSSSHRADDVSGESDNICSMKLCDSEVLSTRPFTEHAHQRKGLFDDDPDWDSDDWDPRDATYGSIHSQSTAQSSSIRTLRGLGFDSRTHGRSASRDRAQSSIMITGISDADERIVKLENQLNLLSSLMRRAELTGNRLEIRLVRKSMDSVGRELSEVIYQKTRLIEQKEIEVGGFRAKLIPGRVRVSITGTAYRSVSTSSAPLAARGSNLSPIKSGPTYSTMNLATAATGLVTGGTQDVVLYTIEVHKLTEEDGSFGSGWIVTRRYNEFNLLHKALKDRYTIARQLDFPAKSIGIGIGISIGTNNSRGLVEQRKLALERYLRSLIQIPVLCESPELAGFLSRSKANLPFLPEDPSTSLRRQMELFAGSGFVRSIYKSITSSGMSSVDDNGRRRNPVTSPPSMFEVMLSGLRQQAHEFAYGYPSGSSGVTAPSLNSTVSPESITRQSSGTKQSDESSRKSQDEYYEGDALANLTTNVRPIEGELLTSFTAPICDFLIEIFELNDKNQWLRKQGIVIVLQQILGGTIERKLRESISEYLDDEHLSQLIGMLEESLWEPETEGGKLKKPPPPRTFEQKIGTRDGAYRKLSAIIPDLAASVLGRSNARRGVRRLFSMCQNRRLNKHLIYTIIDEVLRTLFPEAGI</sequence>
<feature type="compositionally biased region" description="Polar residues" evidence="3">
    <location>
        <begin position="610"/>
        <end position="638"/>
    </location>
</feature>
<evidence type="ECO:0000259" key="5">
    <source>
        <dbReference type="PROSITE" id="PS50195"/>
    </source>
</evidence>
<feature type="region of interest" description="Disordered" evidence="3">
    <location>
        <begin position="995"/>
        <end position="1024"/>
    </location>
</feature>
<dbReference type="FunCoup" id="F4R754">
    <property type="interactions" value="369"/>
</dbReference>
<feature type="transmembrane region" description="Helical" evidence="4">
    <location>
        <begin position="64"/>
        <end position="81"/>
    </location>
</feature>
<feature type="domain" description="PX" evidence="5">
    <location>
        <begin position="1417"/>
        <end position="1544"/>
    </location>
</feature>
<organism evidence="8">
    <name type="scientific">Melampsora larici-populina (strain 98AG31 / pathotype 3-4-7)</name>
    <name type="common">Poplar leaf rust fungus</name>
    <dbReference type="NCBI Taxonomy" id="747676"/>
    <lineage>
        <taxon>Eukaryota</taxon>
        <taxon>Fungi</taxon>
        <taxon>Dikarya</taxon>
        <taxon>Basidiomycota</taxon>
        <taxon>Pucciniomycotina</taxon>
        <taxon>Pucciniomycetes</taxon>
        <taxon>Pucciniales</taxon>
        <taxon>Melampsoraceae</taxon>
        <taxon>Melampsora</taxon>
    </lineage>
</organism>
<feature type="region of interest" description="Disordered" evidence="3">
    <location>
        <begin position="609"/>
        <end position="639"/>
    </location>
</feature>
<feature type="transmembrane region" description="Helical" evidence="4">
    <location>
        <begin position="93"/>
        <end position="114"/>
    </location>
</feature>
<keyword evidence="4" id="KW-0812">Transmembrane</keyword>